<name>A0A1H6YZB7_9BACL</name>
<sequence>MGSYLLISLLVLGAALAGILLLVRLLARKKVTKGMLAAFLGLTAAAIGLSIYETHFHPFDRSGGESYMEPLDSPSGRYTASAYYRPYGGAAGGVTVWVDVTAEGGKPKTVYYAEANSRFDVQWTDDGLLSVTNEEPGYPESNRSTDLEVDKELYHDTGKACGSFLVKRNYETCIEGKGFHEDNG</sequence>
<organism evidence="2 3">
    <name type="scientific">Bhargavaea ginsengi</name>
    <dbReference type="NCBI Taxonomy" id="426757"/>
    <lineage>
        <taxon>Bacteria</taxon>
        <taxon>Bacillati</taxon>
        <taxon>Bacillota</taxon>
        <taxon>Bacilli</taxon>
        <taxon>Bacillales</taxon>
        <taxon>Caryophanaceae</taxon>
        <taxon>Bhargavaea</taxon>
    </lineage>
</organism>
<dbReference type="InterPro" id="IPR035406">
    <property type="entry name" value="DUF5412"/>
</dbReference>
<feature type="transmembrane region" description="Helical" evidence="1">
    <location>
        <begin position="6"/>
        <end position="27"/>
    </location>
</feature>
<protein>
    <submittedName>
        <fullName evidence="2">Uncharacterized protein</fullName>
    </submittedName>
</protein>
<dbReference type="Pfam" id="PF17428">
    <property type="entry name" value="DUF5412"/>
    <property type="match status" value="1"/>
</dbReference>
<feature type="transmembrane region" description="Helical" evidence="1">
    <location>
        <begin position="34"/>
        <end position="52"/>
    </location>
</feature>
<dbReference type="AlphaFoldDB" id="A0A1H6YZB7"/>
<gene>
    <name evidence="2" type="ORF">SAMN04488127_1804</name>
</gene>
<dbReference type="RefSeq" id="WP_092052547.1">
    <property type="nucleotide sequence ID" value="NZ_FNZF01000003.1"/>
</dbReference>
<accession>A0A1H6YZB7</accession>
<dbReference type="OrthoDB" id="2452314at2"/>
<keyword evidence="1" id="KW-0472">Membrane</keyword>
<evidence type="ECO:0000256" key="1">
    <source>
        <dbReference type="SAM" id="Phobius"/>
    </source>
</evidence>
<proteinExistence type="predicted"/>
<keyword evidence="1" id="KW-1133">Transmembrane helix</keyword>
<dbReference type="EMBL" id="FNZF01000003">
    <property type="protein sequence ID" value="SEJ44437.1"/>
    <property type="molecule type" value="Genomic_DNA"/>
</dbReference>
<dbReference type="STRING" id="426757.SAMN04488127_1804"/>
<keyword evidence="1" id="KW-0812">Transmembrane</keyword>
<dbReference type="Proteomes" id="UP000199200">
    <property type="component" value="Unassembled WGS sequence"/>
</dbReference>
<keyword evidence="3" id="KW-1185">Reference proteome</keyword>
<reference evidence="3" key="1">
    <citation type="submission" date="2016-10" db="EMBL/GenBank/DDBJ databases">
        <authorList>
            <person name="Varghese N."/>
            <person name="Submissions S."/>
        </authorList>
    </citation>
    <scope>NUCLEOTIDE SEQUENCE [LARGE SCALE GENOMIC DNA]</scope>
    <source>
        <strain evidence="3">CGMCC 1.6763</strain>
    </source>
</reference>
<evidence type="ECO:0000313" key="3">
    <source>
        <dbReference type="Proteomes" id="UP000199200"/>
    </source>
</evidence>
<evidence type="ECO:0000313" key="2">
    <source>
        <dbReference type="EMBL" id="SEJ44437.1"/>
    </source>
</evidence>